<evidence type="ECO:0000259" key="1">
    <source>
        <dbReference type="Pfam" id="PF00078"/>
    </source>
</evidence>
<protein>
    <recommendedName>
        <fullName evidence="5">Reverse transcriptase/retrotransposon-derived protein RNase H-like domain-containing protein</fullName>
    </recommendedName>
</protein>
<dbReference type="FunFam" id="3.30.70.270:FF:000045">
    <property type="entry name" value="Transposon Tf2-7 polyprotein"/>
    <property type="match status" value="1"/>
</dbReference>
<dbReference type="InterPro" id="IPR043502">
    <property type="entry name" value="DNA/RNA_pol_sf"/>
</dbReference>
<accession>A0A814LAI6</accession>
<dbReference type="EMBL" id="CAJNOC010005829">
    <property type="protein sequence ID" value="CAF1063173.1"/>
    <property type="molecule type" value="Genomic_DNA"/>
</dbReference>
<dbReference type="Gene3D" id="3.30.70.270">
    <property type="match status" value="2"/>
</dbReference>
<dbReference type="InterPro" id="IPR043128">
    <property type="entry name" value="Rev_trsase/Diguanyl_cyclase"/>
</dbReference>
<sequence>MKEVLGELIEFVESFIDDITVHSKTFEEHIEHIKIVLDRLRKAKLKLNSEKCVWCARSVKILGHKVSENEIKMDLSKIEAIKNHLAPKNIKQLQSFLGLCNYYRRFAEKFSYIAQPLFIVLAKDAKYRWSEECEKAFNELKNALTSYPVLRIIDKKKPLKAYTDASGCILTQIDDDGKEYIVACYSRLLNNHEINFSTTEKECLSVIECRRKWRNYGDIELVVDHYALQWLSSIRSSRTACYRPGKNHLNADAISRPVINYIINNDRNDNECVSRDPYENNILYELITTGKERCDVSKSIAIS</sequence>
<proteinExistence type="predicted"/>
<reference evidence="3" key="1">
    <citation type="submission" date="2021-02" db="EMBL/GenBank/DDBJ databases">
        <authorList>
            <person name="Nowell W R."/>
        </authorList>
    </citation>
    <scope>NUCLEOTIDE SEQUENCE</scope>
    <source>
        <strain evidence="3">Ploen Becks lab</strain>
    </source>
</reference>
<dbReference type="CDD" id="cd01647">
    <property type="entry name" value="RT_LTR"/>
    <property type="match status" value="1"/>
</dbReference>
<gene>
    <name evidence="3" type="ORF">OXX778_LOCUS19383</name>
</gene>
<dbReference type="Pfam" id="PF00078">
    <property type="entry name" value="RVT_1"/>
    <property type="match status" value="1"/>
</dbReference>
<evidence type="ECO:0000313" key="4">
    <source>
        <dbReference type="Proteomes" id="UP000663879"/>
    </source>
</evidence>
<feature type="domain" description="Reverse transcriptase" evidence="1">
    <location>
        <begin position="1"/>
        <end position="66"/>
    </location>
</feature>
<dbReference type="PANTHER" id="PTHR33064">
    <property type="entry name" value="POL PROTEIN"/>
    <property type="match status" value="1"/>
</dbReference>
<keyword evidence="4" id="KW-1185">Reference proteome</keyword>
<evidence type="ECO:0008006" key="5">
    <source>
        <dbReference type="Google" id="ProtNLM"/>
    </source>
</evidence>
<name>A0A814LAI6_9BILA</name>
<dbReference type="OrthoDB" id="115435at2759"/>
<comment type="caution">
    <text evidence="3">The sequence shown here is derived from an EMBL/GenBank/DDBJ whole genome shotgun (WGS) entry which is preliminary data.</text>
</comment>
<dbReference type="Proteomes" id="UP000663879">
    <property type="component" value="Unassembled WGS sequence"/>
</dbReference>
<evidence type="ECO:0000313" key="3">
    <source>
        <dbReference type="EMBL" id="CAF1063173.1"/>
    </source>
</evidence>
<dbReference type="Pfam" id="PF17919">
    <property type="entry name" value="RT_RNaseH_2"/>
    <property type="match status" value="1"/>
</dbReference>
<dbReference type="InterPro" id="IPR000477">
    <property type="entry name" value="RT_dom"/>
</dbReference>
<dbReference type="SUPFAM" id="SSF56672">
    <property type="entry name" value="DNA/RNA polymerases"/>
    <property type="match status" value="1"/>
</dbReference>
<feature type="domain" description="Reverse transcriptase/retrotransposon-derived protein RNase H-like" evidence="2">
    <location>
        <begin position="129"/>
        <end position="216"/>
    </location>
</feature>
<evidence type="ECO:0000259" key="2">
    <source>
        <dbReference type="Pfam" id="PF17919"/>
    </source>
</evidence>
<dbReference type="AlphaFoldDB" id="A0A814LAI6"/>
<organism evidence="3 4">
    <name type="scientific">Brachionus calyciflorus</name>
    <dbReference type="NCBI Taxonomy" id="104777"/>
    <lineage>
        <taxon>Eukaryota</taxon>
        <taxon>Metazoa</taxon>
        <taxon>Spiralia</taxon>
        <taxon>Gnathifera</taxon>
        <taxon>Rotifera</taxon>
        <taxon>Eurotatoria</taxon>
        <taxon>Monogononta</taxon>
        <taxon>Pseudotrocha</taxon>
        <taxon>Ploima</taxon>
        <taxon>Brachionidae</taxon>
        <taxon>Brachionus</taxon>
    </lineage>
</organism>
<dbReference type="InterPro" id="IPR041577">
    <property type="entry name" value="RT_RNaseH_2"/>
</dbReference>
<dbReference type="PANTHER" id="PTHR33064:SF37">
    <property type="entry name" value="RIBONUCLEASE H"/>
    <property type="match status" value="1"/>
</dbReference>
<dbReference type="InterPro" id="IPR051320">
    <property type="entry name" value="Viral_Replic_Matur_Polypro"/>
</dbReference>